<dbReference type="InterPro" id="IPR059103">
    <property type="entry name" value="FixC-like_C"/>
</dbReference>
<evidence type="ECO:0000259" key="1">
    <source>
        <dbReference type="Pfam" id="PF26311"/>
    </source>
</evidence>
<accession>A0A6J6CCL6</accession>
<evidence type="ECO:0000313" key="2">
    <source>
        <dbReference type="EMBL" id="CAB4548944.1"/>
    </source>
</evidence>
<sequence>MERMFRVDNPTPKPGVRRIVREERKKAGIKLSELVRDALTGLKGFG</sequence>
<dbReference type="AlphaFoldDB" id="A0A6J6CCL6"/>
<proteinExistence type="predicted"/>
<dbReference type="Pfam" id="PF26311">
    <property type="entry name" value="ETF-QO_FixC_C"/>
    <property type="match status" value="1"/>
</dbReference>
<gene>
    <name evidence="2" type="ORF">UFOPK1421_01145</name>
</gene>
<protein>
    <submittedName>
        <fullName evidence="2">Unannotated protein</fullName>
    </submittedName>
</protein>
<name>A0A6J6CCL6_9ZZZZ</name>
<dbReference type="EMBL" id="CAEZSL010000135">
    <property type="protein sequence ID" value="CAB4548944.1"/>
    <property type="molecule type" value="Genomic_DNA"/>
</dbReference>
<reference evidence="2" key="1">
    <citation type="submission" date="2020-05" db="EMBL/GenBank/DDBJ databases">
        <authorList>
            <person name="Chiriac C."/>
            <person name="Salcher M."/>
            <person name="Ghai R."/>
            <person name="Kavagutti S V."/>
        </authorList>
    </citation>
    <scope>NUCLEOTIDE SEQUENCE</scope>
</reference>
<feature type="domain" description="FixC-like C-terminal" evidence="1">
    <location>
        <begin position="1"/>
        <end position="43"/>
    </location>
</feature>
<organism evidence="2">
    <name type="scientific">freshwater metagenome</name>
    <dbReference type="NCBI Taxonomy" id="449393"/>
    <lineage>
        <taxon>unclassified sequences</taxon>
        <taxon>metagenomes</taxon>
        <taxon>ecological metagenomes</taxon>
    </lineage>
</organism>